<evidence type="ECO:0000256" key="18">
    <source>
        <dbReference type="SAM" id="MobiDB-lite"/>
    </source>
</evidence>
<dbReference type="EC" id="3.6.1.55" evidence="12"/>
<evidence type="ECO:0000256" key="4">
    <source>
        <dbReference type="ARBA" id="ARBA00022705"/>
    </source>
</evidence>
<dbReference type="Gene3D" id="3.90.79.10">
    <property type="entry name" value="Nucleoside Triphosphate Pyrophosphohydrolase"/>
    <property type="match status" value="1"/>
</dbReference>
<evidence type="ECO:0000256" key="14">
    <source>
        <dbReference type="ARBA" id="ARBA00041592"/>
    </source>
</evidence>
<dbReference type="GO" id="GO:0046872">
    <property type="term" value="F:metal ion binding"/>
    <property type="evidence" value="ECO:0007669"/>
    <property type="project" value="UniProtKB-KW"/>
</dbReference>
<organism evidence="20 21">
    <name type="scientific">Croceibacterium soli</name>
    <dbReference type="NCBI Taxonomy" id="1739690"/>
    <lineage>
        <taxon>Bacteria</taxon>
        <taxon>Pseudomonadati</taxon>
        <taxon>Pseudomonadota</taxon>
        <taxon>Alphaproteobacteria</taxon>
        <taxon>Sphingomonadales</taxon>
        <taxon>Erythrobacteraceae</taxon>
        <taxon>Croceibacterium</taxon>
    </lineage>
</organism>
<evidence type="ECO:0000259" key="19">
    <source>
        <dbReference type="PROSITE" id="PS51462"/>
    </source>
</evidence>
<dbReference type="Proteomes" id="UP000469159">
    <property type="component" value="Unassembled WGS sequence"/>
</dbReference>
<dbReference type="PANTHER" id="PTHR47707:SF1">
    <property type="entry name" value="NUDIX HYDROLASE FAMILY PROTEIN"/>
    <property type="match status" value="1"/>
</dbReference>
<comment type="catalytic activity">
    <reaction evidence="10">
        <text>8-oxo-dGTP + H2O = 8-oxo-dGMP + diphosphate + H(+)</text>
        <dbReference type="Rhea" id="RHEA:31575"/>
        <dbReference type="ChEBI" id="CHEBI:15377"/>
        <dbReference type="ChEBI" id="CHEBI:15378"/>
        <dbReference type="ChEBI" id="CHEBI:33019"/>
        <dbReference type="ChEBI" id="CHEBI:63224"/>
        <dbReference type="ChEBI" id="CHEBI:77896"/>
        <dbReference type="EC" id="3.6.1.55"/>
    </reaction>
</comment>
<keyword evidence="6" id="KW-0227">DNA damage</keyword>
<comment type="similarity">
    <text evidence="2 17">Belongs to the Nudix hydrolase family.</text>
</comment>
<feature type="region of interest" description="Disordered" evidence="18">
    <location>
        <begin position="129"/>
        <end position="152"/>
    </location>
</feature>
<keyword evidence="7 17" id="KW-0378">Hydrolase</keyword>
<reference evidence="20 21" key="1">
    <citation type="submission" date="2019-12" db="EMBL/GenBank/DDBJ databases">
        <title>Genomic-based taxomic classification of the family Erythrobacteraceae.</title>
        <authorList>
            <person name="Xu L."/>
        </authorList>
    </citation>
    <scope>NUCLEOTIDE SEQUENCE [LARGE SCALE GENOMIC DNA]</scope>
    <source>
        <strain evidence="20 21">MCCC 1K02066</strain>
    </source>
</reference>
<dbReference type="EMBL" id="WTYK01000003">
    <property type="protein sequence ID" value="MXP41339.1"/>
    <property type="molecule type" value="Genomic_DNA"/>
</dbReference>
<evidence type="ECO:0000256" key="1">
    <source>
        <dbReference type="ARBA" id="ARBA00001946"/>
    </source>
</evidence>
<comment type="catalytic activity">
    <reaction evidence="11">
        <text>8-oxo-GTP + H2O = 8-oxo-GMP + diphosphate + H(+)</text>
        <dbReference type="Rhea" id="RHEA:67616"/>
        <dbReference type="ChEBI" id="CHEBI:15377"/>
        <dbReference type="ChEBI" id="CHEBI:15378"/>
        <dbReference type="ChEBI" id="CHEBI:33019"/>
        <dbReference type="ChEBI" id="CHEBI:143553"/>
        <dbReference type="ChEBI" id="CHEBI:145694"/>
    </reaction>
</comment>
<dbReference type="GO" id="GO:0008413">
    <property type="term" value="F:8-oxo-7,8-dihydroguanosine triphosphate pyrophosphatase activity"/>
    <property type="evidence" value="ECO:0007669"/>
    <property type="project" value="TreeGrafter"/>
</dbReference>
<keyword evidence="3" id="KW-0515">Mutator protein</keyword>
<dbReference type="InterPro" id="IPR020084">
    <property type="entry name" value="NUDIX_hydrolase_CS"/>
</dbReference>
<dbReference type="GO" id="GO:0006281">
    <property type="term" value="P:DNA repair"/>
    <property type="evidence" value="ECO:0007669"/>
    <property type="project" value="UniProtKB-KW"/>
</dbReference>
<dbReference type="Pfam" id="PF00293">
    <property type="entry name" value="NUDIX"/>
    <property type="match status" value="1"/>
</dbReference>
<dbReference type="PANTHER" id="PTHR47707">
    <property type="entry name" value="8-OXO-DGTP DIPHOSPHATASE"/>
    <property type="match status" value="1"/>
</dbReference>
<evidence type="ECO:0000256" key="5">
    <source>
        <dbReference type="ARBA" id="ARBA00022723"/>
    </source>
</evidence>
<evidence type="ECO:0000256" key="16">
    <source>
        <dbReference type="ARBA" id="ARBA00042798"/>
    </source>
</evidence>
<dbReference type="PROSITE" id="PS51462">
    <property type="entry name" value="NUDIX"/>
    <property type="match status" value="1"/>
</dbReference>
<dbReference type="GO" id="GO:0006260">
    <property type="term" value="P:DNA replication"/>
    <property type="evidence" value="ECO:0007669"/>
    <property type="project" value="UniProtKB-KW"/>
</dbReference>
<dbReference type="OrthoDB" id="9810648at2"/>
<dbReference type="InterPro" id="IPR020476">
    <property type="entry name" value="Nudix_hydrolase"/>
</dbReference>
<dbReference type="PROSITE" id="PS00893">
    <property type="entry name" value="NUDIX_BOX"/>
    <property type="match status" value="1"/>
</dbReference>
<dbReference type="SUPFAM" id="SSF55811">
    <property type="entry name" value="Nudix"/>
    <property type="match status" value="1"/>
</dbReference>
<dbReference type="RefSeq" id="WP_160746198.1">
    <property type="nucleotide sequence ID" value="NZ_WTYK01000003.1"/>
</dbReference>
<evidence type="ECO:0000256" key="9">
    <source>
        <dbReference type="ARBA" id="ARBA00023204"/>
    </source>
</evidence>
<sequence length="152" mass="16442">MAVVAAAIRDSEGRVLLQERLPGKHHAGLWEFPGGKVEPSENPRFALRREVEEELGVGLDEEAMAPAGFADREAGGGEPAIVLFLYECPGWEGDPEGREGQRWGWFTWAEAAALPLPPMDRTLLESLAPKGIAKPETPPYVAPSKRARSSAG</sequence>
<evidence type="ECO:0000313" key="20">
    <source>
        <dbReference type="EMBL" id="MXP41339.1"/>
    </source>
</evidence>
<feature type="domain" description="Nudix hydrolase" evidence="19">
    <location>
        <begin position="1"/>
        <end position="129"/>
    </location>
</feature>
<evidence type="ECO:0000256" key="10">
    <source>
        <dbReference type="ARBA" id="ARBA00035861"/>
    </source>
</evidence>
<dbReference type="PRINTS" id="PR00502">
    <property type="entry name" value="NUDIXFAMILY"/>
</dbReference>
<comment type="caution">
    <text evidence="20">The sequence shown here is derived from an EMBL/GenBank/DDBJ whole genome shotgun (WGS) entry which is preliminary data.</text>
</comment>
<dbReference type="InterPro" id="IPR047127">
    <property type="entry name" value="MutT-like"/>
</dbReference>
<evidence type="ECO:0000256" key="7">
    <source>
        <dbReference type="ARBA" id="ARBA00022801"/>
    </source>
</evidence>
<keyword evidence="9" id="KW-0234">DNA repair</keyword>
<dbReference type="GO" id="GO:0044716">
    <property type="term" value="F:8-oxo-GDP phosphatase activity"/>
    <property type="evidence" value="ECO:0007669"/>
    <property type="project" value="TreeGrafter"/>
</dbReference>
<dbReference type="GO" id="GO:0044715">
    <property type="term" value="F:8-oxo-dGDP phosphatase activity"/>
    <property type="evidence" value="ECO:0007669"/>
    <property type="project" value="TreeGrafter"/>
</dbReference>
<evidence type="ECO:0000256" key="15">
    <source>
        <dbReference type="ARBA" id="ARBA00041979"/>
    </source>
</evidence>
<dbReference type="InterPro" id="IPR000086">
    <property type="entry name" value="NUDIX_hydrolase_dom"/>
</dbReference>
<name>A0A6I4UUB6_9SPHN</name>
<evidence type="ECO:0000256" key="3">
    <source>
        <dbReference type="ARBA" id="ARBA00022457"/>
    </source>
</evidence>
<keyword evidence="4" id="KW-0235">DNA replication</keyword>
<keyword evidence="8" id="KW-0460">Magnesium</keyword>
<evidence type="ECO:0000313" key="21">
    <source>
        <dbReference type="Proteomes" id="UP000469159"/>
    </source>
</evidence>
<evidence type="ECO:0000256" key="13">
    <source>
        <dbReference type="ARBA" id="ARBA00040794"/>
    </source>
</evidence>
<keyword evidence="21" id="KW-1185">Reference proteome</keyword>
<dbReference type="CDD" id="cd03425">
    <property type="entry name" value="NUDIX_MutT_NudA_like"/>
    <property type="match status" value="1"/>
</dbReference>
<dbReference type="InterPro" id="IPR015797">
    <property type="entry name" value="NUDIX_hydrolase-like_dom_sf"/>
</dbReference>
<accession>A0A6I4UUB6</accession>
<evidence type="ECO:0000256" key="12">
    <source>
        <dbReference type="ARBA" id="ARBA00038905"/>
    </source>
</evidence>
<keyword evidence="5" id="KW-0479">Metal-binding</keyword>
<comment type="cofactor">
    <cofactor evidence="1">
        <name>Mg(2+)</name>
        <dbReference type="ChEBI" id="CHEBI:18420"/>
    </cofactor>
</comment>
<dbReference type="AlphaFoldDB" id="A0A6I4UUB6"/>
<evidence type="ECO:0000256" key="6">
    <source>
        <dbReference type="ARBA" id="ARBA00022763"/>
    </source>
</evidence>
<gene>
    <name evidence="20" type="ORF">GRI75_06750</name>
</gene>
<evidence type="ECO:0000256" key="11">
    <source>
        <dbReference type="ARBA" id="ARBA00036904"/>
    </source>
</evidence>
<evidence type="ECO:0000256" key="8">
    <source>
        <dbReference type="ARBA" id="ARBA00022842"/>
    </source>
</evidence>
<evidence type="ECO:0000256" key="2">
    <source>
        <dbReference type="ARBA" id="ARBA00005582"/>
    </source>
</evidence>
<dbReference type="GO" id="GO:0035539">
    <property type="term" value="F:8-oxo-7,8-dihydrodeoxyguanosine triphosphate pyrophosphatase activity"/>
    <property type="evidence" value="ECO:0007669"/>
    <property type="project" value="UniProtKB-EC"/>
</dbReference>
<evidence type="ECO:0000256" key="17">
    <source>
        <dbReference type="RuleBase" id="RU003476"/>
    </source>
</evidence>
<proteinExistence type="inferred from homology"/>
<protein>
    <recommendedName>
        <fullName evidence="13">8-oxo-dGTP diphosphatase</fullName>
        <ecNumber evidence="12">3.6.1.55</ecNumber>
    </recommendedName>
    <alternativeName>
        <fullName evidence="16">7,8-dihydro-8-oxoguanine-triphosphatase</fullName>
    </alternativeName>
    <alternativeName>
        <fullName evidence="15">Mutator protein MutT</fullName>
    </alternativeName>
    <alternativeName>
        <fullName evidence="14">dGTP pyrophosphohydrolase</fullName>
    </alternativeName>
</protein>